<keyword evidence="3" id="KW-1185">Reference proteome</keyword>
<organism evidence="2 3">
    <name type="scientific">Spirosoma terrae</name>
    <dbReference type="NCBI Taxonomy" id="1968276"/>
    <lineage>
        <taxon>Bacteria</taxon>
        <taxon>Pseudomonadati</taxon>
        <taxon>Bacteroidota</taxon>
        <taxon>Cytophagia</taxon>
        <taxon>Cytophagales</taxon>
        <taxon>Cytophagaceae</taxon>
        <taxon>Spirosoma</taxon>
    </lineage>
</organism>
<dbReference type="RefSeq" id="WP_163949061.1">
    <property type="nucleotide sequence ID" value="NZ_JAAFZH010000005.1"/>
</dbReference>
<sequence>MNYRPKSVAQFDWVAPIYDLLSSLVFGRKLQDAQTAFLSDIPDGASVLVVGGGTGQTLEKLSQLARPKHILFLDSSARMVSLATERMLNTPIFASIEFRVGDVMTLESPPSFDVVLTPFLLDLFNEATLRQQLIPTVLSVLKSDGLWLVTDFVRTPVWWQKALLWIMICFFRLTAGIGIKQLANWQQELSLAGLLRKRQASAVDGMVSTEVWQRT</sequence>
<feature type="domain" description="Methyltransferase" evidence="1">
    <location>
        <begin position="47"/>
        <end position="145"/>
    </location>
</feature>
<accession>A0A6L9LBV4</accession>
<dbReference type="InterPro" id="IPR029063">
    <property type="entry name" value="SAM-dependent_MTases_sf"/>
</dbReference>
<name>A0A6L9LBV4_9BACT</name>
<dbReference type="Gene3D" id="3.40.50.150">
    <property type="entry name" value="Vaccinia Virus protein VP39"/>
    <property type="match status" value="1"/>
</dbReference>
<evidence type="ECO:0000259" key="1">
    <source>
        <dbReference type="Pfam" id="PF13649"/>
    </source>
</evidence>
<dbReference type="Pfam" id="PF13649">
    <property type="entry name" value="Methyltransf_25"/>
    <property type="match status" value="1"/>
</dbReference>
<dbReference type="AlphaFoldDB" id="A0A6L9LBV4"/>
<proteinExistence type="predicted"/>
<dbReference type="GO" id="GO:0008168">
    <property type="term" value="F:methyltransferase activity"/>
    <property type="evidence" value="ECO:0007669"/>
    <property type="project" value="UniProtKB-KW"/>
</dbReference>
<comment type="caution">
    <text evidence="2">The sequence shown here is derived from an EMBL/GenBank/DDBJ whole genome shotgun (WGS) entry which is preliminary data.</text>
</comment>
<evidence type="ECO:0000313" key="3">
    <source>
        <dbReference type="Proteomes" id="UP000474175"/>
    </source>
</evidence>
<evidence type="ECO:0000313" key="2">
    <source>
        <dbReference type="EMBL" id="NDU95958.1"/>
    </source>
</evidence>
<dbReference type="SUPFAM" id="SSF53335">
    <property type="entry name" value="S-adenosyl-L-methionine-dependent methyltransferases"/>
    <property type="match status" value="1"/>
</dbReference>
<gene>
    <name evidence="2" type="ORF">GK108_13835</name>
</gene>
<keyword evidence="2" id="KW-0808">Transferase</keyword>
<reference evidence="2 3" key="1">
    <citation type="submission" date="2020-02" db="EMBL/GenBank/DDBJ databases">
        <title>Draft genome sequence of two Spirosoma agri KCTC 52727 and Spirosoma terrae KCTC 52035.</title>
        <authorList>
            <person name="Rojas J."/>
            <person name="Ambika Manirajan B."/>
            <person name="Suarez C."/>
            <person name="Ratering S."/>
            <person name="Schnell S."/>
        </authorList>
    </citation>
    <scope>NUCLEOTIDE SEQUENCE [LARGE SCALE GENOMIC DNA]</scope>
    <source>
        <strain evidence="2 3">KCTC 52035</strain>
    </source>
</reference>
<dbReference type="GO" id="GO:0032259">
    <property type="term" value="P:methylation"/>
    <property type="evidence" value="ECO:0007669"/>
    <property type="project" value="UniProtKB-KW"/>
</dbReference>
<dbReference type="CDD" id="cd02440">
    <property type="entry name" value="AdoMet_MTases"/>
    <property type="match status" value="1"/>
</dbReference>
<dbReference type="InterPro" id="IPR041698">
    <property type="entry name" value="Methyltransf_25"/>
</dbReference>
<dbReference type="Proteomes" id="UP000474175">
    <property type="component" value="Unassembled WGS sequence"/>
</dbReference>
<protein>
    <submittedName>
        <fullName evidence="2">Methyltransferase domain-containing protein</fullName>
    </submittedName>
</protein>
<dbReference type="EMBL" id="JAAFZH010000005">
    <property type="protein sequence ID" value="NDU95958.1"/>
    <property type="molecule type" value="Genomic_DNA"/>
</dbReference>
<keyword evidence="2" id="KW-0489">Methyltransferase</keyword>